<dbReference type="RefSeq" id="WP_337707362.1">
    <property type="nucleotide sequence ID" value="NZ_JBBEGM010000025.1"/>
</dbReference>
<feature type="region of interest" description="Disordered" evidence="1">
    <location>
        <begin position="1"/>
        <end position="41"/>
    </location>
</feature>
<comment type="caution">
    <text evidence="2">The sequence shown here is derived from an EMBL/GenBank/DDBJ whole genome shotgun (WGS) entry which is preliminary data.</text>
</comment>
<evidence type="ECO:0000313" key="2">
    <source>
        <dbReference type="EMBL" id="MEJ2865980.1"/>
    </source>
</evidence>
<gene>
    <name evidence="2" type="ORF">WCD58_32845</name>
</gene>
<feature type="region of interest" description="Disordered" evidence="1">
    <location>
        <begin position="59"/>
        <end position="94"/>
    </location>
</feature>
<organism evidence="2 3">
    <name type="scientific">Actinomycetospora flava</name>
    <dbReference type="NCBI Taxonomy" id="3129232"/>
    <lineage>
        <taxon>Bacteria</taxon>
        <taxon>Bacillati</taxon>
        <taxon>Actinomycetota</taxon>
        <taxon>Actinomycetes</taxon>
        <taxon>Pseudonocardiales</taxon>
        <taxon>Pseudonocardiaceae</taxon>
        <taxon>Actinomycetospora</taxon>
    </lineage>
</organism>
<dbReference type="EMBL" id="JBBEGM010000025">
    <property type="protein sequence ID" value="MEJ2865980.1"/>
    <property type="molecule type" value="Genomic_DNA"/>
</dbReference>
<protein>
    <submittedName>
        <fullName evidence="2">Uncharacterized protein</fullName>
    </submittedName>
</protein>
<feature type="compositionally biased region" description="Basic and acidic residues" evidence="1">
    <location>
        <begin position="69"/>
        <end position="94"/>
    </location>
</feature>
<sequence>MSPSETVRGGSPDDRCRSGDDTEGGAPTGDGQQQPEIGPQKSKLENLLHGVATALLAQRRSLHSARSSESLKEVGEAAERNEKTRKRDNEERRRQRLDLQLLEEQIEDLAMQASTLAQRFSSE</sequence>
<reference evidence="2 3" key="1">
    <citation type="submission" date="2024-03" db="EMBL/GenBank/DDBJ databases">
        <title>Actinomycetospora sp. OC33-EN07, a novel actinomycete isolated from wild orchid (Aerides multiflora).</title>
        <authorList>
            <person name="Suriyachadkun C."/>
        </authorList>
    </citation>
    <scope>NUCLEOTIDE SEQUENCE [LARGE SCALE GENOMIC DNA]</scope>
    <source>
        <strain evidence="2 3">OC33-EN07</strain>
    </source>
</reference>
<name>A0ABU8MH27_9PSEU</name>
<proteinExistence type="predicted"/>
<keyword evidence="3" id="KW-1185">Reference proteome</keyword>
<evidence type="ECO:0000313" key="3">
    <source>
        <dbReference type="Proteomes" id="UP001369736"/>
    </source>
</evidence>
<evidence type="ECO:0000256" key="1">
    <source>
        <dbReference type="SAM" id="MobiDB-lite"/>
    </source>
</evidence>
<dbReference type="Proteomes" id="UP001369736">
    <property type="component" value="Unassembled WGS sequence"/>
</dbReference>
<accession>A0ABU8MH27</accession>
<feature type="compositionally biased region" description="Basic and acidic residues" evidence="1">
    <location>
        <begin position="11"/>
        <end position="20"/>
    </location>
</feature>